<accession>A0A1F2UVB4</accession>
<organism evidence="2 3">
    <name type="scientific">Candidatus Aquicultor primus</name>
    <dbReference type="NCBI Taxonomy" id="1797195"/>
    <lineage>
        <taxon>Bacteria</taxon>
        <taxon>Bacillati</taxon>
        <taxon>Actinomycetota</taxon>
        <taxon>Candidatus Aquicultoria</taxon>
        <taxon>Candidatus Aquicultorales</taxon>
        <taxon>Candidatus Aquicultoraceae</taxon>
        <taxon>Candidatus Aquicultor</taxon>
    </lineage>
</organism>
<evidence type="ECO:0000313" key="2">
    <source>
        <dbReference type="EMBL" id="OFW35266.1"/>
    </source>
</evidence>
<comment type="caution">
    <text evidence="2">The sequence shown here is derived from an EMBL/GenBank/DDBJ whole genome shotgun (WGS) entry which is preliminary data.</text>
</comment>
<reference evidence="2 3" key="1">
    <citation type="journal article" date="2016" name="Nat. Commun.">
        <title>Thousands of microbial genomes shed light on interconnected biogeochemical processes in an aquifer system.</title>
        <authorList>
            <person name="Anantharaman K."/>
            <person name="Brown C.T."/>
            <person name="Hug L.A."/>
            <person name="Sharon I."/>
            <person name="Castelle C.J."/>
            <person name="Probst A.J."/>
            <person name="Thomas B.C."/>
            <person name="Singh A."/>
            <person name="Wilkins M.J."/>
            <person name="Karaoz U."/>
            <person name="Brodie E.L."/>
            <person name="Williams K.H."/>
            <person name="Hubbard S.S."/>
            <person name="Banfield J.F."/>
        </authorList>
    </citation>
    <scope>NUCLEOTIDE SEQUENCE [LARGE SCALE GENOMIC DNA]</scope>
</reference>
<proteinExistence type="predicted"/>
<protein>
    <recommendedName>
        <fullName evidence="1">DUF2007 domain-containing protein</fullName>
    </recommendedName>
</protein>
<dbReference type="EMBL" id="MELI01000019">
    <property type="protein sequence ID" value="OFW35266.1"/>
    <property type="molecule type" value="Genomic_DNA"/>
</dbReference>
<evidence type="ECO:0000313" key="3">
    <source>
        <dbReference type="Proteomes" id="UP000178086"/>
    </source>
</evidence>
<dbReference type="Proteomes" id="UP000178086">
    <property type="component" value="Unassembled WGS sequence"/>
</dbReference>
<sequence>MVNSLLSSHGIQTVIKAAPLEFPMSALLRVVYVLEEDLERALELLDSDNFAADDEDDEG</sequence>
<evidence type="ECO:0000259" key="1">
    <source>
        <dbReference type="Pfam" id="PF09413"/>
    </source>
</evidence>
<dbReference type="AlphaFoldDB" id="A0A1F2UVB4"/>
<gene>
    <name evidence="2" type="ORF">A2074_05255</name>
</gene>
<feature type="domain" description="DUF2007" evidence="1">
    <location>
        <begin position="1"/>
        <end position="46"/>
    </location>
</feature>
<dbReference type="InterPro" id="IPR018551">
    <property type="entry name" value="DUF2007"/>
</dbReference>
<name>A0A1F2UVB4_9ACTN</name>
<dbReference type="Pfam" id="PF09413">
    <property type="entry name" value="DUF2007"/>
    <property type="match status" value="1"/>
</dbReference>